<evidence type="ECO:0000313" key="4">
    <source>
        <dbReference type="Proteomes" id="UP001597460"/>
    </source>
</evidence>
<keyword evidence="4" id="KW-1185">Reference proteome</keyword>
<protein>
    <submittedName>
        <fullName evidence="3">GIY-YIG nuclease family protein</fullName>
    </submittedName>
</protein>
<evidence type="ECO:0000313" key="3">
    <source>
        <dbReference type="EMBL" id="MFD2532552.1"/>
    </source>
</evidence>
<dbReference type="RefSeq" id="WP_390301160.1">
    <property type="nucleotide sequence ID" value="NZ_JBHULI010000024.1"/>
</dbReference>
<accession>A0ABW5JKI6</accession>
<dbReference type="EMBL" id="JBHULI010000024">
    <property type="protein sequence ID" value="MFD2532552.1"/>
    <property type="molecule type" value="Genomic_DNA"/>
</dbReference>
<gene>
    <name evidence="3" type="ORF">ACFSVN_08860</name>
</gene>
<name>A0ABW5JKI6_9BACT</name>
<evidence type="ECO:0000256" key="1">
    <source>
        <dbReference type="ARBA" id="ARBA00007435"/>
    </source>
</evidence>
<dbReference type="CDD" id="cd10448">
    <property type="entry name" value="GIY-YIG_unchar_3"/>
    <property type="match status" value="1"/>
</dbReference>
<dbReference type="InterPro" id="IPR035901">
    <property type="entry name" value="GIY-YIG_endonuc_sf"/>
</dbReference>
<comment type="similarity">
    <text evidence="1">Belongs to the UPF0213 family.</text>
</comment>
<dbReference type="Pfam" id="PF01541">
    <property type="entry name" value="GIY-YIG"/>
    <property type="match status" value="1"/>
</dbReference>
<comment type="caution">
    <text evidence="3">The sequence shown here is derived from an EMBL/GenBank/DDBJ whole genome shotgun (WGS) entry which is preliminary data.</text>
</comment>
<organism evidence="3 4">
    <name type="scientific">Gracilimonas halophila</name>
    <dbReference type="NCBI Taxonomy" id="1834464"/>
    <lineage>
        <taxon>Bacteria</taxon>
        <taxon>Pseudomonadati</taxon>
        <taxon>Balneolota</taxon>
        <taxon>Balneolia</taxon>
        <taxon>Balneolales</taxon>
        <taxon>Balneolaceae</taxon>
        <taxon>Gracilimonas</taxon>
    </lineage>
</organism>
<dbReference type="InterPro" id="IPR000305">
    <property type="entry name" value="GIY-YIG_endonuc"/>
</dbReference>
<dbReference type="Gene3D" id="3.40.1440.10">
    <property type="entry name" value="GIY-YIG endonuclease"/>
    <property type="match status" value="1"/>
</dbReference>
<dbReference type="InterPro" id="IPR050190">
    <property type="entry name" value="UPF0213_domain"/>
</dbReference>
<dbReference type="SUPFAM" id="SSF82771">
    <property type="entry name" value="GIY-YIG endonuclease"/>
    <property type="match status" value="1"/>
</dbReference>
<feature type="domain" description="GIY-YIG" evidence="2">
    <location>
        <begin position="1"/>
        <end position="79"/>
    </location>
</feature>
<dbReference type="PANTHER" id="PTHR34477:SF5">
    <property type="entry name" value="BSL5627 PROTEIN"/>
    <property type="match status" value="1"/>
</dbReference>
<dbReference type="PANTHER" id="PTHR34477">
    <property type="entry name" value="UPF0213 PROTEIN YHBQ"/>
    <property type="match status" value="1"/>
</dbReference>
<reference evidence="4" key="1">
    <citation type="journal article" date="2019" name="Int. J. Syst. Evol. Microbiol.">
        <title>The Global Catalogue of Microorganisms (GCM) 10K type strain sequencing project: providing services to taxonomists for standard genome sequencing and annotation.</title>
        <authorList>
            <consortium name="The Broad Institute Genomics Platform"/>
            <consortium name="The Broad Institute Genome Sequencing Center for Infectious Disease"/>
            <person name="Wu L."/>
            <person name="Ma J."/>
        </authorList>
    </citation>
    <scope>NUCLEOTIDE SEQUENCE [LARGE SCALE GENOMIC DNA]</scope>
    <source>
        <strain evidence="4">KCTC 52042</strain>
    </source>
</reference>
<proteinExistence type="inferred from homology"/>
<dbReference type="Proteomes" id="UP001597460">
    <property type="component" value="Unassembled WGS sequence"/>
</dbReference>
<sequence length="120" mass="14377">MPYCTYIITNSSKTTLYVGMTNSLPSRILEHGLNAGKPETFAGRYRCHLLLWYEEYKYVQDSIRREKQIKRWSRKKKLELIQRTNPELRFLNKELGLYPFGDYADERNIRHSKRNKTEGD</sequence>
<evidence type="ECO:0000259" key="2">
    <source>
        <dbReference type="PROSITE" id="PS50164"/>
    </source>
</evidence>
<dbReference type="PROSITE" id="PS50164">
    <property type="entry name" value="GIY_YIG"/>
    <property type="match status" value="1"/>
</dbReference>